<dbReference type="CDD" id="cd00187">
    <property type="entry name" value="TOP4c"/>
    <property type="match status" value="1"/>
</dbReference>
<dbReference type="EC" id="5.6.2.2" evidence="9"/>
<keyword evidence="9" id="KW-0963">Cytoplasm</keyword>
<dbReference type="GO" id="GO:0006265">
    <property type="term" value="P:DNA topological change"/>
    <property type="evidence" value="ECO:0007669"/>
    <property type="project" value="UniProtKB-UniRule"/>
</dbReference>
<proteinExistence type="inferred from homology"/>
<dbReference type="PANTHER" id="PTHR43493">
    <property type="entry name" value="DNA GYRASE/TOPOISOMERASE SUBUNIT A"/>
    <property type="match status" value="1"/>
</dbReference>
<dbReference type="InterPro" id="IPR013760">
    <property type="entry name" value="Topo_IIA-like_dom_sf"/>
</dbReference>
<reference evidence="13" key="1">
    <citation type="submission" date="2020-10" db="EMBL/GenBank/DDBJ databases">
        <authorList>
            <person name="Gilroy R."/>
        </authorList>
    </citation>
    <scope>NUCLEOTIDE SEQUENCE</scope>
    <source>
        <strain evidence="13">CHK195-11698</strain>
    </source>
</reference>
<evidence type="ECO:0000256" key="7">
    <source>
        <dbReference type="ARBA" id="ARBA00023235"/>
    </source>
</evidence>
<evidence type="ECO:0000256" key="5">
    <source>
        <dbReference type="ARBA" id="ARBA00023029"/>
    </source>
</evidence>
<dbReference type="Gene3D" id="3.30.1360.40">
    <property type="match status" value="1"/>
</dbReference>
<dbReference type="GO" id="GO:0034335">
    <property type="term" value="F:DNA negative supercoiling activity"/>
    <property type="evidence" value="ECO:0007669"/>
    <property type="project" value="UniProtKB-ARBA"/>
</dbReference>
<dbReference type="GO" id="GO:0005737">
    <property type="term" value="C:cytoplasm"/>
    <property type="evidence" value="ECO:0007669"/>
    <property type="project" value="UniProtKB-SubCell"/>
</dbReference>
<evidence type="ECO:0000256" key="11">
    <source>
        <dbReference type="SAM" id="Coils"/>
    </source>
</evidence>
<evidence type="ECO:0000256" key="3">
    <source>
        <dbReference type="ARBA" id="ARBA00022741"/>
    </source>
</evidence>
<dbReference type="InterPro" id="IPR013758">
    <property type="entry name" value="Topo_IIA_A/C_ab"/>
</dbReference>
<dbReference type="SUPFAM" id="SSF101904">
    <property type="entry name" value="GyrA/ParC C-terminal domain-like"/>
    <property type="match status" value="1"/>
</dbReference>
<sequence>MEEERGIKQVNISDTMQKAFIDYAMSVIVQRALPDARDGLKPVQRRIVYGMNELGAHSDKAYKKSARIVGEVMGKYHPHGDSSIYDALVRMAQDFSYRYMLVDGHGNFGSIDGDGAAAQRYTEARMSKLAMEMVRDINKDTIDFQDNYDGEEKEPVVLPSRFPNLLVNGTTGIAVGMATNIPPHNLGEVIDAVLAYADNPDITVQELMDNYLPGPDFPTGAYILGRSAIRKAYETGNGLVIMRAKSEIVDIHGGKKAIIVTEIPYQVNKARLIEKIAEHVREKNIEGITDLRDESSREGIRIVIELRKDVQPEVILNQLYKLTAMQTTFGVNMIALINNEPKTLTLLDLISVYLKHQEEVIYRRTQFDLKRAEDRAHILEGLKIALDNIDAIINLIRSSRTTEIIQQRLMDEFHLSDRQAKAIREMQLQRLAGLEREKIINEYNSIMEVIKDLRDILANKNRILAIIKEELLELKSKYADPRRTEIIQGTFDLEDEDLIPVDDVIISLTTNGYVKRMPVDTYKLQNRGGRGIKGMSTNEDDIVDQMLHMSTHDDILFFTNYGKVYRLRGYTIPEYSRTSKGLPVVNLLNLDDGETVKSMISIHPDEIRDGDAHFYLFFVTKQGLVKRVDISEFENIRQSGKIALSLKEDDELVSVKLTSGDDQILIAASNGKLVRFNENQVRPMGRTAAGVKGINVDGSEVIGMTTNREGKLILVVTEKGYGKMSDIESYRESNRGGKGVKTLNTTDKNGKIVALRAVNGDEDLMIITDDGIVIRLPMEQVKMSGRNTQGVKLIRVLDAQKVATVEVVEKGEEETEAETSLIDSKK</sequence>
<dbReference type="NCBIfam" id="NF004044">
    <property type="entry name" value="PRK05561.1"/>
    <property type="match status" value="1"/>
</dbReference>
<dbReference type="PROSITE" id="PS52040">
    <property type="entry name" value="TOPO_IIA"/>
    <property type="match status" value="1"/>
</dbReference>
<dbReference type="NCBIfam" id="NF004043">
    <property type="entry name" value="PRK05560.1"/>
    <property type="match status" value="1"/>
</dbReference>
<accession>A0A9D1HMX4</accession>
<dbReference type="InterPro" id="IPR050220">
    <property type="entry name" value="Type_II_DNA_Topoisomerases"/>
</dbReference>
<comment type="subunit">
    <text evidence="8">Heterotetramer composed of ParC and ParE.</text>
</comment>
<keyword evidence="4 9" id="KW-0067">ATP-binding</keyword>
<comment type="similarity">
    <text evidence="2 9">Belongs to the type II topoisomerase GyrA/ParC subunit family.</text>
</comment>
<dbReference type="Gene3D" id="1.10.268.10">
    <property type="entry name" value="Topoisomerase, domain 3"/>
    <property type="match status" value="1"/>
</dbReference>
<dbReference type="GO" id="GO:0005524">
    <property type="term" value="F:ATP binding"/>
    <property type="evidence" value="ECO:0007669"/>
    <property type="project" value="UniProtKB-UniRule"/>
</dbReference>
<comment type="subunit">
    <text evidence="9">Heterotetramer, composed of two GyrA and two GyrB chains. In the heterotetramer, GyrA contains the active site tyrosine that forms a transient covalent intermediate with DNA, while GyrB binds cofactors and catalyzes ATP hydrolysis.</text>
</comment>
<dbReference type="Proteomes" id="UP000824175">
    <property type="component" value="Unassembled WGS sequence"/>
</dbReference>
<dbReference type="InterPro" id="IPR002205">
    <property type="entry name" value="Topo_IIA_dom_A"/>
</dbReference>
<evidence type="ECO:0000256" key="2">
    <source>
        <dbReference type="ARBA" id="ARBA00008263"/>
    </source>
</evidence>
<evidence type="ECO:0000313" key="13">
    <source>
        <dbReference type="EMBL" id="HIU13463.1"/>
    </source>
</evidence>
<evidence type="ECO:0000256" key="1">
    <source>
        <dbReference type="ARBA" id="ARBA00000185"/>
    </source>
</evidence>
<reference evidence="13" key="2">
    <citation type="journal article" date="2021" name="PeerJ">
        <title>Extensive microbial diversity within the chicken gut microbiome revealed by metagenomics and culture.</title>
        <authorList>
            <person name="Gilroy R."/>
            <person name="Ravi A."/>
            <person name="Getino M."/>
            <person name="Pursley I."/>
            <person name="Horton D.L."/>
            <person name="Alikhan N.F."/>
            <person name="Baker D."/>
            <person name="Gharbi K."/>
            <person name="Hall N."/>
            <person name="Watson M."/>
            <person name="Adriaenssens E.M."/>
            <person name="Foster-Nyarko E."/>
            <person name="Jarju S."/>
            <person name="Secka A."/>
            <person name="Antonio M."/>
            <person name="Oren A."/>
            <person name="Chaudhuri R.R."/>
            <person name="La Ragione R."/>
            <person name="Hildebrand F."/>
            <person name="Pallen M.J."/>
        </authorList>
    </citation>
    <scope>NUCLEOTIDE SEQUENCE</scope>
    <source>
        <strain evidence="13">CHK195-11698</strain>
    </source>
</reference>
<dbReference type="SUPFAM" id="SSF56719">
    <property type="entry name" value="Type II DNA topoisomerase"/>
    <property type="match status" value="1"/>
</dbReference>
<keyword evidence="11" id="KW-0175">Coiled coil</keyword>
<dbReference type="InterPro" id="IPR005743">
    <property type="entry name" value="GyrA"/>
</dbReference>
<dbReference type="Gene3D" id="2.120.10.90">
    <property type="entry name" value="DNA gyrase/topoisomerase IV, subunit A, C-terminal"/>
    <property type="match status" value="1"/>
</dbReference>
<name>A0A9D1HMX4_9FIRM</name>
<evidence type="ECO:0000256" key="9">
    <source>
        <dbReference type="HAMAP-Rule" id="MF_01897"/>
    </source>
</evidence>
<evidence type="ECO:0000256" key="6">
    <source>
        <dbReference type="ARBA" id="ARBA00023125"/>
    </source>
</evidence>
<dbReference type="InterPro" id="IPR013757">
    <property type="entry name" value="Topo_IIA_A_a_sf"/>
</dbReference>
<keyword evidence="5 9" id="KW-0799">Topoisomerase</keyword>
<dbReference type="GO" id="GO:0003677">
    <property type="term" value="F:DNA binding"/>
    <property type="evidence" value="ECO:0007669"/>
    <property type="project" value="UniProtKB-UniRule"/>
</dbReference>
<feature type="short sequence motif" description="GyrA-box" evidence="9">
    <location>
        <begin position="525"/>
        <end position="531"/>
    </location>
</feature>
<feature type="domain" description="Topo IIA-type catalytic" evidence="12">
    <location>
        <begin position="33"/>
        <end position="498"/>
    </location>
</feature>
<dbReference type="FunFam" id="3.90.199.10:FF:000001">
    <property type="entry name" value="DNA gyrase subunit A"/>
    <property type="match status" value="1"/>
</dbReference>
<comment type="caution">
    <text evidence="13">The sequence shown here is derived from an EMBL/GenBank/DDBJ whole genome shotgun (WGS) entry which is preliminary data.</text>
</comment>
<dbReference type="Gene3D" id="3.90.199.10">
    <property type="entry name" value="Topoisomerase II, domain 5"/>
    <property type="match status" value="1"/>
</dbReference>
<dbReference type="NCBIfam" id="TIGR01063">
    <property type="entry name" value="gyrA"/>
    <property type="match status" value="1"/>
</dbReference>
<feature type="active site" description="O-(5'-phospho-DNA)-tyrosine intermediate" evidence="9 10">
    <location>
        <position position="121"/>
    </location>
</feature>
<feature type="coiled-coil region" evidence="11">
    <location>
        <begin position="450"/>
        <end position="477"/>
    </location>
</feature>
<keyword evidence="7 9" id="KW-0413">Isomerase</keyword>
<comment type="function">
    <text evidence="9">A type II topoisomerase that negatively supercoils closed circular double-stranded (ds) DNA in an ATP-dependent manner to modulate DNA topology and maintain chromosomes in an underwound state. Negative supercoiling favors strand separation, and DNA replication, transcription, recombination and repair, all of which involve strand separation. Also able to catalyze the interconversion of other topological isomers of dsDNA rings, including catenanes and knotted rings. Type II topoisomerases break and join 2 DNA strands simultaneously in an ATP-dependent manner.</text>
</comment>
<dbReference type="FunFam" id="3.30.1360.40:FF:000002">
    <property type="entry name" value="DNA gyrase subunit A"/>
    <property type="match status" value="1"/>
</dbReference>
<keyword evidence="3 9" id="KW-0547">Nucleotide-binding</keyword>
<dbReference type="Pfam" id="PF00521">
    <property type="entry name" value="DNA_topoisoIV"/>
    <property type="match status" value="1"/>
</dbReference>
<dbReference type="InterPro" id="IPR006691">
    <property type="entry name" value="GyrA/parC_rep"/>
</dbReference>
<dbReference type="GO" id="GO:0006261">
    <property type="term" value="P:DNA-templated DNA replication"/>
    <property type="evidence" value="ECO:0007669"/>
    <property type="project" value="UniProtKB-UniRule"/>
</dbReference>
<evidence type="ECO:0000259" key="12">
    <source>
        <dbReference type="PROSITE" id="PS52040"/>
    </source>
</evidence>
<organism evidence="13 14">
    <name type="scientific">Candidatus Fimiplasma intestinipullorum</name>
    <dbReference type="NCBI Taxonomy" id="2840825"/>
    <lineage>
        <taxon>Bacteria</taxon>
        <taxon>Bacillati</taxon>
        <taxon>Bacillota</taxon>
        <taxon>Clostridia</taxon>
        <taxon>Eubacteriales</taxon>
        <taxon>Candidatus Fimiplasma</taxon>
    </lineage>
</organism>
<evidence type="ECO:0000256" key="10">
    <source>
        <dbReference type="PROSITE-ProRule" id="PRU01384"/>
    </source>
</evidence>
<comment type="subcellular location">
    <subcellularLocation>
        <location evidence="9">Cytoplasm</location>
    </subcellularLocation>
</comment>
<dbReference type="GO" id="GO:0009330">
    <property type="term" value="C:DNA topoisomerase type II (double strand cut, ATP-hydrolyzing) complex"/>
    <property type="evidence" value="ECO:0007669"/>
    <property type="project" value="TreeGrafter"/>
</dbReference>
<comment type="catalytic activity">
    <reaction evidence="1 9 10">
        <text>ATP-dependent breakage, passage and rejoining of double-stranded DNA.</text>
        <dbReference type="EC" id="5.6.2.2"/>
    </reaction>
</comment>
<comment type="miscellaneous">
    <text evidence="9">Few gyrases are as efficient as E.coli at forming negative supercoils. Not all organisms have 2 type II topoisomerases; in organisms with a single type II topoisomerase this enzyme also has to decatenate newly replicated chromosomes.</text>
</comment>
<dbReference type="GO" id="GO:0005694">
    <property type="term" value="C:chromosome"/>
    <property type="evidence" value="ECO:0007669"/>
    <property type="project" value="InterPro"/>
</dbReference>
<evidence type="ECO:0000256" key="8">
    <source>
        <dbReference type="ARBA" id="ARBA00063644"/>
    </source>
</evidence>
<dbReference type="PANTHER" id="PTHR43493:SF5">
    <property type="entry name" value="DNA GYRASE SUBUNIT A, CHLOROPLASTIC_MITOCHONDRIAL"/>
    <property type="match status" value="1"/>
</dbReference>
<dbReference type="AlphaFoldDB" id="A0A9D1HMX4"/>
<protein>
    <recommendedName>
        <fullName evidence="9">DNA gyrase subunit A</fullName>
        <ecNumber evidence="9">5.6.2.2</ecNumber>
    </recommendedName>
</protein>
<keyword evidence="6 9" id="KW-0238">DNA-binding</keyword>
<evidence type="ECO:0000313" key="14">
    <source>
        <dbReference type="Proteomes" id="UP000824175"/>
    </source>
</evidence>
<dbReference type="Pfam" id="PF03989">
    <property type="entry name" value="DNA_gyraseA_C"/>
    <property type="match status" value="6"/>
</dbReference>
<evidence type="ECO:0000256" key="4">
    <source>
        <dbReference type="ARBA" id="ARBA00022840"/>
    </source>
</evidence>
<dbReference type="HAMAP" id="MF_01897">
    <property type="entry name" value="GyrA"/>
    <property type="match status" value="1"/>
</dbReference>
<dbReference type="EMBL" id="DVMJ01000045">
    <property type="protein sequence ID" value="HIU13463.1"/>
    <property type="molecule type" value="Genomic_DNA"/>
</dbReference>
<gene>
    <name evidence="9 13" type="primary">gyrA</name>
    <name evidence="13" type="ORF">IAD15_05280</name>
</gene>
<dbReference type="FunFam" id="1.10.268.10:FF:000001">
    <property type="entry name" value="DNA gyrase subunit A"/>
    <property type="match status" value="1"/>
</dbReference>
<dbReference type="InterPro" id="IPR035516">
    <property type="entry name" value="Gyrase/topoIV_suA_C"/>
</dbReference>
<dbReference type="FunFam" id="2.120.10.90:FF:000005">
    <property type="entry name" value="DNA topoisomerase 4 subunit A"/>
    <property type="match status" value="1"/>
</dbReference>
<dbReference type="SMART" id="SM00434">
    <property type="entry name" value="TOP4c"/>
    <property type="match status" value="1"/>
</dbReference>